<comment type="caution">
    <text evidence="2">The sequence shown here is derived from an EMBL/GenBank/DDBJ whole genome shotgun (WGS) entry which is preliminary data.</text>
</comment>
<proteinExistence type="predicted"/>
<reference evidence="2 3" key="1">
    <citation type="submission" date="2023-01" db="EMBL/GenBank/DDBJ databases">
        <title>Analysis of 21 Apiospora genomes using comparative genomics revels a genus with tremendous synthesis potential of carbohydrate active enzymes and secondary metabolites.</title>
        <authorList>
            <person name="Sorensen T."/>
        </authorList>
    </citation>
    <scope>NUCLEOTIDE SEQUENCE [LARGE SCALE GENOMIC DNA]</scope>
    <source>
        <strain evidence="2 3">CBS 117206</strain>
    </source>
</reference>
<protein>
    <submittedName>
        <fullName evidence="2">Uncharacterized protein</fullName>
    </submittedName>
</protein>
<sequence>MKQSAFGPGPSYAGQGHSMPTPSQPPIPTTNTTHSGFLRRTPHPIHPSPAMGTKVLPPQYSDQEFRAQAAPVAALMSDGSRLPDPVVIPQRRPKDRTRGFVRAYAPDLARCGVDQATFLQFIDGLNASVAASGAVQAINLAGAAAGAVPASVFIGAPIIGLAVQVGAGIYTEVTARKGQNAFLTKMNDELFRPRGLYCLIMSYDINSRANVTRPGQSNDPSQVIHKGMSSGSTSNGMRSNDGVLGAANFPATAQLVFPDPNDRPVPDFDDDSSSDESRRQSQPQPGPSGGSKFSSLLASFAEKKDLKTQVKFQKKNPTSMINPLMDPKAELSEKDLRKQNKREAKQERKDEKRERKAEKREHKGKAPKVRKIKEVLSLPTRPAHLIIPLATKLLTDMVSSHQGVLYLMIVNMPSSQDMQTAHHLVGDPK</sequence>
<dbReference type="EMBL" id="JAQQWP010000008">
    <property type="protein sequence ID" value="KAK8105203.1"/>
    <property type="molecule type" value="Genomic_DNA"/>
</dbReference>
<keyword evidence="3" id="KW-1185">Reference proteome</keyword>
<feature type="compositionally biased region" description="Basic and acidic residues" evidence="1">
    <location>
        <begin position="327"/>
        <end position="361"/>
    </location>
</feature>
<feature type="compositionally biased region" description="Polar residues" evidence="1">
    <location>
        <begin position="229"/>
        <end position="238"/>
    </location>
</feature>
<dbReference type="InterPro" id="IPR053221">
    <property type="entry name" value="Burnettramic_acid_biosynth"/>
</dbReference>
<dbReference type="AlphaFoldDB" id="A0AAW0QS17"/>
<feature type="region of interest" description="Disordered" evidence="1">
    <location>
        <begin position="1"/>
        <end position="57"/>
    </location>
</feature>
<accession>A0AAW0QS17</accession>
<evidence type="ECO:0000313" key="3">
    <source>
        <dbReference type="Proteomes" id="UP001392437"/>
    </source>
</evidence>
<dbReference type="PANTHER" id="PTHR38887">
    <property type="entry name" value="CHROMOSOME 21, WHOLE GENOME SHOTGUN SEQUENCE"/>
    <property type="match status" value="1"/>
</dbReference>
<feature type="compositionally biased region" description="Polar residues" evidence="1">
    <location>
        <begin position="211"/>
        <end position="221"/>
    </location>
</feature>
<feature type="region of interest" description="Disordered" evidence="1">
    <location>
        <begin position="308"/>
        <end position="370"/>
    </location>
</feature>
<name>A0AAW0QS17_9PEZI</name>
<gene>
    <name evidence="2" type="ORF">PG999_008562</name>
</gene>
<evidence type="ECO:0000256" key="1">
    <source>
        <dbReference type="SAM" id="MobiDB-lite"/>
    </source>
</evidence>
<feature type="region of interest" description="Disordered" evidence="1">
    <location>
        <begin position="211"/>
        <end position="294"/>
    </location>
</feature>
<dbReference type="Proteomes" id="UP001392437">
    <property type="component" value="Unassembled WGS sequence"/>
</dbReference>
<evidence type="ECO:0000313" key="2">
    <source>
        <dbReference type="EMBL" id="KAK8105203.1"/>
    </source>
</evidence>
<dbReference type="PANTHER" id="PTHR38887:SF1">
    <property type="entry name" value="RAS MODIFICATION PROTEIN ERF4"/>
    <property type="match status" value="1"/>
</dbReference>
<organism evidence="2 3">
    <name type="scientific">Apiospora kogelbergensis</name>
    <dbReference type="NCBI Taxonomy" id="1337665"/>
    <lineage>
        <taxon>Eukaryota</taxon>
        <taxon>Fungi</taxon>
        <taxon>Dikarya</taxon>
        <taxon>Ascomycota</taxon>
        <taxon>Pezizomycotina</taxon>
        <taxon>Sordariomycetes</taxon>
        <taxon>Xylariomycetidae</taxon>
        <taxon>Amphisphaeriales</taxon>
        <taxon>Apiosporaceae</taxon>
        <taxon>Apiospora</taxon>
    </lineage>
</organism>